<proteinExistence type="predicted"/>
<keyword evidence="1" id="KW-1133">Transmembrane helix</keyword>
<protein>
    <submittedName>
        <fullName evidence="2">Uncharacterized protein</fullName>
    </submittedName>
</protein>
<dbReference type="AlphaFoldDB" id="A0A1Y5F9W0"/>
<accession>A0A1Y5F9W0</accession>
<keyword evidence="1" id="KW-0812">Transmembrane</keyword>
<reference evidence="3" key="1">
    <citation type="journal article" date="2017" name="Proc. Natl. Acad. Sci. U.S.A.">
        <title>Simulation of Deepwater Horizon oil plume reveals substrate specialization within a complex community of hydrocarbon-degraders.</title>
        <authorList>
            <person name="Hu P."/>
            <person name="Dubinsky E.A."/>
            <person name="Probst A.J."/>
            <person name="Wang J."/>
            <person name="Sieber C.M.K."/>
            <person name="Tom L.M."/>
            <person name="Gardinali P."/>
            <person name="Banfield J.F."/>
            <person name="Atlas R.M."/>
            <person name="Andersen G.L."/>
        </authorList>
    </citation>
    <scope>NUCLEOTIDE SEQUENCE [LARGE SCALE GENOMIC DNA]</scope>
</reference>
<dbReference type="EMBL" id="MAAO01000004">
    <property type="protein sequence ID" value="OUR98449.1"/>
    <property type="molecule type" value="Genomic_DNA"/>
</dbReference>
<evidence type="ECO:0000313" key="3">
    <source>
        <dbReference type="Proteomes" id="UP000196531"/>
    </source>
</evidence>
<evidence type="ECO:0000313" key="2">
    <source>
        <dbReference type="EMBL" id="OUR98449.1"/>
    </source>
</evidence>
<comment type="caution">
    <text evidence="2">The sequence shown here is derived from an EMBL/GenBank/DDBJ whole genome shotgun (WGS) entry which is preliminary data.</text>
</comment>
<name>A0A1Y5F9W0_9BACT</name>
<organism evidence="2 3">
    <name type="scientific">Halobacteriovorax marinus</name>
    <dbReference type="NCBI Taxonomy" id="97084"/>
    <lineage>
        <taxon>Bacteria</taxon>
        <taxon>Pseudomonadati</taxon>
        <taxon>Bdellovibrionota</taxon>
        <taxon>Bacteriovoracia</taxon>
        <taxon>Bacteriovoracales</taxon>
        <taxon>Halobacteriovoraceae</taxon>
        <taxon>Halobacteriovorax</taxon>
    </lineage>
</organism>
<keyword evidence="1" id="KW-0472">Membrane</keyword>
<evidence type="ECO:0000256" key="1">
    <source>
        <dbReference type="SAM" id="Phobius"/>
    </source>
</evidence>
<sequence>MKKKPAIIKIALFIIVVTTFVYSNFFIYTFKHYTYEPKIVDGKMEPRFPSYFEAFRTVQGIDSNKDGLRDDLEIFANERLENQPYEIREVAKLDLRNWSLFTTQSMGELERKIWWQSYWRINSCFSILHGSFVKALTIDQYFSIKRELKKDLTNTRERQRAVDTNWAQMSGSGALDINESMYNLVEICNGMKVNLCEIIDNSFKKYKNDSSHWDEISFRQQPKLYKDYHEKCHKK</sequence>
<feature type="transmembrane region" description="Helical" evidence="1">
    <location>
        <begin position="7"/>
        <end position="28"/>
    </location>
</feature>
<gene>
    <name evidence="2" type="ORF">A9Q84_03285</name>
</gene>
<dbReference type="Proteomes" id="UP000196531">
    <property type="component" value="Unassembled WGS sequence"/>
</dbReference>